<keyword evidence="2" id="KW-1185">Reference proteome</keyword>
<dbReference type="STRING" id="198092.SAMN02745194_04520"/>
<dbReference type="RefSeq" id="WP_073139242.1">
    <property type="nucleotide sequence ID" value="NZ_FQZF01000038.1"/>
</dbReference>
<reference evidence="1 2" key="1">
    <citation type="submission" date="2016-11" db="EMBL/GenBank/DDBJ databases">
        <authorList>
            <person name="Jaros S."/>
            <person name="Januszkiewicz K."/>
            <person name="Wedrychowicz H."/>
        </authorList>
    </citation>
    <scope>NUCLEOTIDE SEQUENCE [LARGE SCALE GENOMIC DNA]</scope>
    <source>
        <strain evidence="1 2">DSM 14916</strain>
    </source>
</reference>
<protein>
    <submittedName>
        <fullName evidence="1">Uncharacterized protein</fullName>
    </submittedName>
</protein>
<dbReference type="EMBL" id="FQZF01000038">
    <property type="protein sequence ID" value="SHK23826.1"/>
    <property type="molecule type" value="Genomic_DNA"/>
</dbReference>
<dbReference type="Proteomes" id="UP000184387">
    <property type="component" value="Unassembled WGS sequence"/>
</dbReference>
<dbReference type="AlphaFoldDB" id="A0A1M6QUE7"/>
<accession>A0A1M6QUE7</accession>
<organism evidence="1 2">
    <name type="scientific">Muricoccus roseus</name>
    <dbReference type="NCBI Taxonomy" id="198092"/>
    <lineage>
        <taxon>Bacteria</taxon>
        <taxon>Pseudomonadati</taxon>
        <taxon>Pseudomonadota</taxon>
        <taxon>Alphaproteobacteria</taxon>
        <taxon>Acetobacterales</taxon>
        <taxon>Roseomonadaceae</taxon>
        <taxon>Muricoccus</taxon>
    </lineage>
</organism>
<gene>
    <name evidence="1" type="ORF">SAMN02745194_04520</name>
</gene>
<name>A0A1M6QUE7_9PROT</name>
<sequence length="148" mass="16216">MSAHPNWNGRPPEEHEGAPAHLLRDAAGAQWTASVRDGWWQIAGRPYVARVNQGGLLEGWSYVSPLYPITPAQVAEAVKAERENERAACLADCDAHIKDMNERAEVSRRNGDLDLSLAYHDGAVAGRMIANRIRARSTPTPEPTHDAS</sequence>
<evidence type="ECO:0000313" key="1">
    <source>
        <dbReference type="EMBL" id="SHK23826.1"/>
    </source>
</evidence>
<proteinExistence type="predicted"/>
<evidence type="ECO:0000313" key="2">
    <source>
        <dbReference type="Proteomes" id="UP000184387"/>
    </source>
</evidence>